<dbReference type="EMBL" id="UWOC01000088">
    <property type="protein sequence ID" value="VCU07957.1"/>
    <property type="molecule type" value="Genomic_DNA"/>
</dbReference>
<reference evidence="4" key="1">
    <citation type="submission" date="2018-10" db="EMBL/GenBank/DDBJ databases">
        <authorList>
            <person name="Peiro R."/>
            <person name="Begona"/>
            <person name="Cbmso G."/>
            <person name="Lopez M."/>
            <person name="Gonzalez S."/>
            <person name="Sacristan E."/>
            <person name="Castillo E."/>
        </authorList>
    </citation>
    <scope>NUCLEOTIDE SEQUENCE [LARGE SCALE GENOMIC DNA]</scope>
</reference>
<evidence type="ECO:0000313" key="3">
    <source>
        <dbReference type="EMBL" id="VCU07957.1"/>
    </source>
</evidence>
<comment type="caution">
    <text evidence="3">The sequence shown here is derived from an EMBL/GenBank/DDBJ whole genome shotgun (WGS) entry which is preliminary data.</text>
</comment>
<dbReference type="Proteomes" id="UP000289200">
    <property type="component" value="Unassembled WGS sequence"/>
</dbReference>
<dbReference type="InterPro" id="IPR025240">
    <property type="entry name" value="DUF4189"/>
</dbReference>
<name>A0A3S4BUX2_9BRAD</name>
<organism evidence="3 4">
    <name type="scientific">Rhodoplanes serenus</name>
    <dbReference type="NCBI Taxonomy" id="200615"/>
    <lineage>
        <taxon>Bacteria</taxon>
        <taxon>Pseudomonadati</taxon>
        <taxon>Pseudomonadota</taxon>
        <taxon>Alphaproteobacteria</taxon>
        <taxon>Hyphomicrobiales</taxon>
        <taxon>Nitrobacteraceae</taxon>
        <taxon>Rhodoplanes</taxon>
    </lineage>
</organism>
<evidence type="ECO:0000259" key="2">
    <source>
        <dbReference type="Pfam" id="PF13827"/>
    </source>
</evidence>
<feature type="signal peptide" evidence="1">
    <location>
        <begin position="1"/>
        <end position="27"/>
    </location>
</feature>
<evidence type="ECO:0000256" key="1">
    <source>
        <dbReference type="SAM" id="SignalP"/>
    </source>
</evidence>
<keyword evidence="1" id="KW-0732">Signal</keyword>
<dbReference type="AlphaFoldDB" id="A0A3S4BUX2"/>
<dbReference type="RefSeq" id="WP_129608113.1">
    <property type="nucleotide sequence ID" value="NZ_UWOC01000088.1"/>
</dbReference>
<protein>
    <recommendedName>
        <fullName evidence="2">DUF4189 domain-containing protein</fullName>
    </recommendedName>
</protein>
<dbReference type="OrthoDB" id="6080273at2"/>
<accession>A0A3S4BUX2</accession>
<keyword evidence="4" id="KW-1185">Reference proteome</keyword>
<sequence>MARVSHLGRVVAAAAVLLGIGTAAVQAAGAIAIGACGAYGYAYDRPNFVQAEAAALRRCGAHDCRLVATVRRGCAAFAVDAKDLCGAHGYAVAPRLARAQNAALKQCYAHGGKDCVVRAFACDARH</sequence>
<feature type="chain" id="PRO_5018569138" description="DUF4189 domain-containing protein" evidence="1">
    <location>
        <begin position="28"/>
        <end position="126"/>
    </location>
</feature>
<dbReference type="Pfam" id="PF13827">
    <property type="entry name" value="DUF4189"/>
    <property type="match status" value="1"/>
</dbReference>
<proteinExistence type="predicted"/>
<feature type="domain" description="DUF4189" evidence="2">
    <location>
        <begin position="29"/>
        <end position="122"/>
    </location>
</feature>
<gene>
    <name evidence="3" type="ORF">RHODGE_RHODGE_01100</name>
</gene>
<evidence type="ECO:0000313" key="4">
    <source>
        <dbReference type="Proteomes" id="UP000289200"/>
    </source>
</evidence>